<evidence type="ECO:0000313" key="2">
    <source>
        <dbReference type="Proteomes" id="UP000789920"/>
    </source>
</evidence>
<sequence>RGIPVATVAINNSTNAAILAVRQLGAFIPGYLEKMQEFMEKQENEVLVKVDKLEEVG</sequence>
<feature type="non-terminal residue" evidence="1">
    <location>
        <position position="57"/>
    </location>
</feature>
<accession>A0ACA9SC11</accession>
<gene>
    <name evidence="1" type="ORF">RPERSI_LOCUS28731</name>
</gene>
<name>A0ACA9SC11_9GLOM</name>
<keyword evidence="2" id="KW-1185">Reference proteome</keyword>
<proteinExistence type="predicted"/>
<comment type="caution">
    <text evidence="1">The sequence shown here is derived from an EMBL/GenBank/DDBJ whole genome shotgun (WGS) entry which is preliminary data.</text>
</comment>
<dbReference type="EMBL" id="CAJVQC010105761">
    <property type="protein sequence ID" value="CAG8833169.1"/>
    <property type="molecule type" value="Genomic_DNA"/>
</dbReference>
<feature type="non-terminal residue" evidence="1">
    <location>
        <position position="1"/>
    </location>
</feature>
<dbReference type="Proteomes" id="UP000789920">
    <property type="component" value="Unassembled WGS sequence"/>
</dbReference>
<organism evidence="1 2">
    <name type="scientific">Racocetra persica</name>
    <dbReference type="NCBI Taxonomy" id="160502"/>
    <lineage>
        <taxon>Eukaryota</taxon>
        <taxon>Fungi</taxon>
        <taxon>Fungi incertae sedis</taxon>
        <taxon>Mucoromycota</taxon>
        <taxon>Glomeromycotina</taxon>
        <taxon>Glomeromycetes</taxon>
        <taxon>Diversisporales</taxon>
        <taxon>Gigasporaceae</taxon>
        <taxon>Racocetra</taxon>
    </lineage>
</organism>
<evidence type="ECO:0000313" key="1">
    <source>
        <dbReference type="EMBL" id="CAG8833169.1"/>
    </source>
</evidence>
<protein>
    <submittedName>
        <fullName evidence="1">22837_t:CDS:1</fullName>
    </submittedName>
</protein>
<reference evidence="1" key="1">
    <citation type="submission" date="2021-06" db="EMBL/GenBank/DDBJ databases">
        <authorList>
            <person name="Kallberg Y."/>
            <person name="Tangrot J."/>
            <person name="Rosling A."/>
        </authorList>
    </citation>
    <scope>NUCLEOTIDE SEQUENCE</scope>
    <source>
        <strain evidence="1">MA461A</strain>
    </source>
</reference>